<organism evidence="2">
    <name type="scientific">Photinus pyralis</name>
    <name type="common">Common eastern firefly</name>
    <name type="synonym">Lampyris pyralis</name>
    <dbReference type="NCBI Taxonomy" id="7054"/>
    <lineage>
        <taxon>Eukaryota</taxon>
        <taxon>Metazoa</taxon>
        <taxon>Ecdysozoa</taxon>
        <taxon>Arthropoda</taxon>
        <taxon>Hexapoda</taxon>
        <taxon>Insecta</taxon>
        <taxon>Pterygota</taxon>
        <taxon>Neoptera</taxon>
        <taxon>Endopterygota</taxon>
        <taxon>Coleoptera</taxon>
        <taxon>Polyphaga</taxon>
        <taxon>Elateriformia</taxon>
        <taxon>Elateroidea</taxon>
        <taxon>Lampyridae</taxon>
        <taxon>Lampyrinae</taxon>
        <taxon>Photinus</taxon>
    </lineage>
</organism>
<accession>A0A1Y1MS77</accession>
<protein>
    <recommendedName>
        <fullName evidence="3">GRAM domain-containing protein</fullName>
    </recommendedName>
</protein>
<dbReference type="AlphaFoldDB" id="A0A1Y1MS77"/>
<dbReference type="EMBL" id="GEZM01023232">
    <property type="protein sequence ID" value="JAV88543.1"/>
    <property type="molecule type" value="Transcribed_RNA"/>
</dbReference>
<sequence length="233" mass="26331">MEHPQTFLIPGPSATTNPNSSANWAMLRQRGIRRFEDEKILVQTASTSCDLSVPEENKAQYDPFQRKSDKGTLFLTKERIVYLPSEPTGEPEFKSFSAPILNFQNPSATASFQWLRGGWKSDWKADCIPVSGGIIPPELRRIEVEFTFSDSSMLNTFCKEYDRVRQGWLRLQEEAIRQDTTRDERLPPYEVPGANPPESTTALTVPRTNRSDSSSSCRVPDEPPPGYDEAQAQ</sequence>
<proteinExistence type="predicted"/>
<dbReference type="SUPFAM" id="SSF50729">
    <property type="entry name" value="PH domain-like"/>
    <property type="match status" value="1"/>
</dbReference>
<feature type="region of interest" description="Disordered" evidence="1">
    <location>
        <begin position="179"/>
        <end position="233"/>
    </location>
</feature>
<reference evidence="2" key="1">
    <citation type="journal article" date="2016" name="Sci. Rep.">
        <title>Molecular characterization of firefly nuptial gifts: a multi-omics approach sheds light on postcopulatory sexual selection.</title>
        <authorList>
            <person name="Al-Wathiqui N."/>
            <person name="Fallon T.R."/>
            <person name="South A."/>
            <person name="Weng J.K."/>
            <person name="Lewis S.M."/>
        </authorList>
    </citation>
    <scope>NUCLEOTIDE SEQUENCE</scope>
</reference>
<evidence type="ECO:0008006" key="3">
    <source>
        <dbReference type="Google" id="ProtNLM"/>
    </source>
</evidence>
<evidence type="ECO:0000313" key="2">
    <source>
        <dbReference type="EMBL" id="JAV88543.1"/>
    </source>
</evidence>
<feature type="compositionally biased region" description="Polar residues" evidence="1">
    <location>
        <begin position="197"/>
        <end position="217"/>
    </location>
</feature>
<evidence type="ECO:0000256" key="1">
    <source>
        <dbReference type="SAM" id="MobiDB-lite"/>
    </source>
</evidence>
<name>A0A1Y1MS77_PHOPY</name>